<dbReference type="Gene3D" id="1.10.357.10">
    <property type="entry name" value="Tetracycline Repressor, domain 2"/>
    <property type="match status" value="1"/>
</dbReference>
<dbReference type="RefSeq" id="WP_317714361.1">
    <property type="nucleotide sequence ID" value="NZ_JAWLUM010000004.1"/>
</dbReference>
<feature type="compositionally biased region" description="Basic and acidic residues" evidence="5">
    <location>
        <begin position="1"/>
        <end position="12"/>
    </location>
</feature>
<evidence type="ECO:0000313" key="7">
    <source>
        <dbReference type="EMBL" id="MDV7136314.1"/>
    </source>
</evidence>
<feature type="region of interest" description="Disordered" evidence="5">
    <location>
        <begin position="1"/>
        <end position="21"/>
    </location>
</feature>
<dbReference type="InterPro" id="IPR036271">
    <property type="entry name" value="Tet_transcr_reg_TetR-rel_C_sf"/>
</dbReference>
<comment type="caution">
    <text evidence="7">The sequence shown here is derived from an EMBL/GenBank/DDBJ whole genome shotgun (WGS) entry which is preliminary data.</text>
</comment>
<dbReference type="EMBL" id="JAWLUM010000004">
    <property type="protein sequence ID" value="MDV7136314.1"/>
    <property type="molecule type" value="Genomic_DNA"/>
</dbReference>
<keyword evidence="1" id="KW-0805">Transcription regulation</keyword>
<evidence type="ECO:0000256" key="2">
    <source>
        <dbReference type="ARBA" id="ARBA00023125"/>
    </source>
</evidence>
<dbReference type="InterPro" id="IPR050109">
    <property type="entry name" value="HTH-type_TetR-like_transc_reg"/>
</dbReference>
<evidence type="ECO:0000313" key="8">
    <source>
        <dbReference type="Proteomes" id="UP001185792"/>
    </source>
</evidence>
<evidence type="ECO:0000256" key="5">
    <source>
        <dbReference type="SAM" id="MobiDB-lite"/>
    </source>
</evidence>
<evidence type="ECO:0000256" key="3">
    <source>
        <dbReference type="ARBA" id="ARBA00023163"/>
    </source>
</evidence>
<dbReference type="InterPro" id="IPR025996">
    <property type="entry name" value="MT1864/Rv1816-like_C"/>
</dbReference>
<name>A0ABU4EYI3_WILMA</name>
<proteinExistence type="predicted"/>
<feature type="DNA-binding region" description="H-T-H motif" evidence="4">
    <location>
        <begin position="46"/>
        <end position="65"/>
    </location>
</feature>
<dbReference type="SUPFAM" id="SSF48498">
    <property type="entry name" value="Tetracyclin repressor-like, C-terminal domain"/>
    <property type="match status" value="1"/>
</dbReference>
<evidence type="ECO:0000256" key="4">
    <source>
        <dbReference type="PROSITE-ProRule" id="PRU00335"/>
    </source>
</evidence>
<dbReference type="PROSITE" id="PS50977">
    <property type="entry name" value="HTH_TETR_2"/>
    <property type="match status" value="1"/>
</dbReference>
<keyword evidence="2 4" id="KW-0238">DNA-binding</keyword>
<dbReference type="InterPro" id="IPR009057">
    <property type="entry name" value="Homeodomain-like_sf"/>
</dbReference>
<accession>A0ABU4EYI3</accession>
<organism evidence="7 8">
    <name type="scientific">Williamsia marianensis</name>
    <dbReference type="NCBI Taxonomy" id="85044"/>
    <lineage>
        <taxon>Bacteria</taxon>
        <taxon>Bacillati</taxon>
        <taxon>Actinomycetota</taxon>
        <taxon>Actinomycetes</taxon>
        <taxon>Mycobacteriales</taxon>
        <taxon>Nocardiaceae</taxon>
        <taxon>Williamsia</taxon>
    </lineage>
</organism>
<dbReference type="PANTHER" id="PTHR30055">
    <property type="entry name" value="HTH-TYPE TRANSCRIPTIONAL REGULATOR RUTR"/>
    <property type="match status" value="1"/>
</dbReference>
<gene>
    <name evidence="7" type="ORF">R4198_21665</name>
</gene>
<dbReference type="Proteomes" id="UP001185792">
    <property type="component" value="Unassembled WGS sequence"/>
</dbReference>
<dbReference type="PANTHER" id="PTHR30055:SF243">
    <property type="entry name" value="HTH-TYPE TRANSCRIPTIONAL REGULATOR RV1816"/>
    <property type="match status" value="1"/>
</dbReference>
<protein>
    <submittedName>
        <fullName evidence="7">TetR/AcrR family transcriptional regulator</fullName>
    </submittedName>
</protein>
<feature type="domain" description="HTH tetR-type" evidence="6">
    <location>
        <begin position="23"/>
        <end position="83"/>
    </location>
</feature>
<keyword evidence="3" id="KW-0804">Transcription</keyword>
<dbReference type="SUPFAM" id="SSF46689">
    <property type="entry name" value="Homeodomain-like"/>
    <property type="match status" value="1"/>
</dbReference>
<evidence type="ECO:0000256" key="1">
    <source>
        <dbReference type="ARBA" id="ARBA00023015"/>
    </source>
</evidence>
<keyword evidence="8" id="KW-1185">Reference proteome</keyword>
<reference evidence="7 8" key="1">
    <citation type="submission" date="2023-10" db="EMBL/GenBank/DDBJ databases">
        <title>Development of a sustainable strategy for remediation of hydrocarbon-contaminated territories based on the waste exchange concept.</title>
        <authorList>
            <person name="Krivoruchko A."/>
        </authorList>
    </citation>
    <scope>NUCLEOTIDE SEQUENCE [LARGE SCALE GENOMIC DNA]</scope>
    <source>
        <strain evidence="7 8">IEGM 1236</strain>
    </source>
</reference>
<dbReference type="InterPro" id="IPR001647">
    <property type="entry name" value="HTH_TetR"/>
</dbReference>
<sequence>MPPQSPHREKTATESTPRAMARARTQERILELGRDHLARYGAAALSLRAIARDLDLVSSAVYRYVANRDQLLTLLVVDAYTELADHVAEAHESATPDAFRERLMVSCQAFRRWAVAEPARYALLYGSPVPGYQAPAELTTEPGTRVVGLLLKTLQQAASAGRIGDQPSYGDLPGAGFAPIRDEFALDIDDQHVHTAILLWATTVGLTSLEVFGQFGSEPPTDLKVLFDLQIGGVLDRIGLGRDQSTGD</sequence>
<evidence type="ECO:0000259" key="6">
    <source>
        <dbReference type="PROSITE" id="PS50977"/>
    </source>
</evidence>
<dbReference type="Pfam" id="PF13305">
    <property type="entry name" value="TetR_C_33"/>
    <property type="match status" value="1"/>
</dbReference>